<feature type="compositionally biased region" description="Polar residues" evidence="5">
    <location>
        <begin position="415"/>
        <end position="424"/>
    </location>
</feature>
<feature type="compositionally biased region" description="Acidic residues" evidence="5">
    <location>
        <begin position="1874"/>
        <end position="1885"/>
    </location>
</feature>
<dbReference type="InterPro" id="IPR019734">
    <property type="entry name" value="TPR_rpt"/>
</dbReference>
<dbReference type="PANTHER" id="PTHR15502">
    <property type="entry name" value="CALCINEURIN-BINDING PROTEIN CABIN 1-RELATED"/>
    <property type="match status" value="1"/>
</dbReference>
<name>A0A1X2IE72_9FUNG</name>
<feature type="repeat" description="TPR" evidence="4">
    <location>
        <begin position="128"/>
        <end position="161"/>
    </location>
</feature>
<dbReference type="InterPro" id="IPR011990">
    <property type="entry name" value="TPR-like_helical_dom_sf"/>
</dbReference>
<keyword evidence="4" id="KW-0802">TPR repeat</keyword>
<evidence type="ECO:0000256" key="4">
    <source>
        <dbReference type="PROSITE-ProRule" id="PRU00339"/>
    </source>
</evidence>
<dbReference type="GO" id="GO:0006325">
    <property type="term" value="P:chromatin organization"/>
    <property type="evidence" value="ECO:0007669"/>
    <property type="project" value="InterPro"/>
</dbReference>
<feature type="compositionally biased region" description="Acidic residues" evidence="5">
    <location>
        <begin position="502"/>
        <end position="512"/>
    </location>
</feature>
<evidence type="ECO:0000313" key="7">
    <source>
        <dbReference type="Proteomes" id="UP000193560"/>
    </source>
</evidence>
<evidence type="ECO:0000256" key="1">
    <source>
        <dbReference type="ARBA" id="ARBA00004123"/>
    </source>
</evidence>
<dbReference type="PANTHER" id="PTHR15502:SF7">
    <property type="entry name" value="CALCINEURIN-BINDING PROTEIN CABIN-1"/>
    <property type="match status" value="1"/>
</dbReference>
<comment type="subcellular location">
    <subcellularLocation>
        <location evidence="1">Nucleus</location>
    </subcellularLocation>
</comment>
<feature type="compositionally biased region" description="Polar residues" evidence="5">
    <location>
        <begin position="444"/>
        <end position="472"/>
    </location>
</feature>
<dbReference type="OrthoDB" id="77564at2759"/>
<keyword evidence="3" id="KW-0539">Nucleus</keyword>
<keyword evidence="7" id="KW-1185">Reference proteome</keyword>
<feature type="region of interest" description="Disordered" evidence="5">
    <location>
        <begin position="400"/>
        <end position="424"/>
    </location>
</feature>
<dbReference type="SMART" id="SM00028">
    <property type="entry name" value="TPR"/>
    <property type="match status" value="4"/>
</dbReference>
<proteinExistence type="inferred from homology"/>
<protein>
    <submittedName>
        <fullName evidence="6">Uncharacterized protein</fullName>
    </submittedName>
</protein>
<dbReference type="GO" id="GO:0005634">
    <property type="term" value="C:nucleus"/>
    <property type="evidence" value="ECO:0007669"/>
    <property type="project" value="UniProtKB-SubCell"/>
</dbReference>
<feature type="region of interest" description="Disordered" evidence="5">
    <location>
        <begin position="444"/>
        <end position="549"/>
    </location>
</feature>
<gene>
    <name evidence="6" type="ORF">BCR42DRAFT_353065</name>
</gene>
<reference evidence="6 7" key="1">
    <citation type="submission" date="2016-07" db="EMBL/GenBank/DDBJ databases">
        <title>Pervasive Adenine N6-methylation of Active Genes in Fungi.</title>
        <authorList>
            <consortium name="DOE Joint Genome Institute"/>
            <person name="Mondo S.J."/>
            <person name="Dannebaum R.O."/>
            <person name="Kuo R.C."/>
            <person name="Labutti K."/>
            <person name="Haridas S."/>
            <person name="Kuo A."/>
            <person name="Salamov A."/>
            <person name="Ahrendt S.R."/>
            <person name="Lipzen A."/>
            <person name="Sullivan W."/>
            <person name="Andreopoulos W.B."/>
            <person name="Clum A."/>
            <person name="Lindquist E."/>
            <person name="Daum C."/>
            <person name="Ramamoorthy G.K."/>
            <person name="Gryganskyi A."/>
            <person name="Culley D."/>
            <person name="Magnuson J.K."/>
            <person name="James T.Y."/>
            <person name="O'Malley M.A."/>
            <person name="Stajich J.E."/>
            <person name="Spatafora J.W."/>
            <person name="Visel A."/>
            <person name="Grigoriev I.V."/>
        </authorList>
    </citation>
    <scope>NUCLEOTIDE SEQUENCE [LARGE SCALE GENOMIC DNA]</scope>
    <source>
        <strain evidence="6 7">NRRL 1336</strain>
    </source>
</reference>
<dbReference type="InterPro" id="IPR033053">
    <property type="entry name" value="Hir3/CABIN1"/>
</dbReference>
<feature type="region of interest" description="Disordered" evidence="5">
    <location>
        <begin position="1813"/>
        <end position="1886"/>
    </location>
</feature>
<dbReference type="PROSITE" id="PS50005">
    <property type="entry name" value="TPR"/>
    <property type="match status" value="1"/>
</dbReference>
<dbReference type="GO" id="GO:0031491">
    <property type="term" value="F:nucleosome binding"/>
    <property type="evidence" value="ECO:0007669"/>
    <property type="project" value="TreeGrafter"/>
</dbReference>
<feature type="region of interest" description="Disordered" evidence="5">
    <location>
        <begin position="335"/>
        <end position="354"/>
    </location>
</feature>
<feature type="compositionally biased region" description="Low complexity" evidence="5">
    <location>
        <begin position="1532"/>
        <end position="1543"/>
    </location>
</feature>
<feature type="compositionally biased region" description="Basic and acidic residues" evidence="5">
    <location>
        <begin position="530"/>
        <end position="549"/>
    </location>
</feature>
<evidence type="ECO:0000313" key="6">
    <source>
        <dbReference type="EMBL" id="ORZ15034.1"/>
    </source>
</evidence>
<dbReference type="Gene3D" id="1.25.40.10">
    <property type="entry name" value="Tetratricopeptide repeat domain"/>
    <property type="match status" value="2"/>
</dbReference>
<organism evidence="6 7">
    <name type="scientific">Absidia repens</name>
    <dbReference type="NCBI Taxonomy" id="90262"/>
    <lineage>
        <taxon>Eukaryota</taxon>
        <taxon>Fungi</taxon>
        <taxon>Fungi incertae sedis</taxon>
        <taxon>Mucoromycota</taxon>
        <taxon>Mucoromycotina</taxon>
        <taxon>Mucoromycetes</taxon>
        <taxon>Mucorales</taxon>
        <taxon>Cunninghamellaceae</taxon>
        <taxon>Absidia</taxon>
    </lineage>
</organism>
<dbReference type="EMBL" id="MCGE01000013">
    <property type="protein sequence ID" value="ORZ15034.1"/>
    <property type="molecule type" value="Genomic_DNA"/>
</dbReference>
<dbReference type="Proteomes" id="UP000193560">
    <property type="component" value="Unassembled WGS sequence"/>
</dbReference>
<comment type="caution">
    <text evidence="6">The sequence shown here is derived from an EMBL/GenBank/DDBJ whole genome shotgun (WGS) entry which is preliminary data.</text>
</comment>
<feature type="compositionally biased region" description="Polar residues" evidence="5">
    <location>
        <begin position="335"/>
        <end position="351"/>
    </location>
</feature>
<feature type="compositionally biased region" description="Polar residues" evidence="5">
    <location>
        <begin position="1823"/>
        <end position="1842"/>
    </location>
</feature>
<feature type="region of interest" description="Disordered" evidence="5">
    <location>
        <begin position="1526"/>
        <end position="1551"/>
    </location>
</feature>
<dbReference type="Pfam" id="PF13181">
    <property type="entry name" value="TPR_8"/>
    <property type="match status" value="1"/>
</dbReference>
<evidence type="ECO:0000256" key="5">
    <source>
        <dbReference type="SAM" id="MobiDB-lite"/>
    </source>
</evidence>
<sequence length="1909" mass="216408">MIRWRTLNKGDSIDEEDNAEIQVEHLLEAFQTALKIHQRGQRVDAKAKYELILDNDVMTEEDTEEQTKGDALHSSSLVLLRFLVFKNYAAIIEEESKLPSCSKDERDTLLEKAMDYYIKALMIDPSERSLWHRIGLIAASLGNLRLARSSFEKGLYSDPTNQPTQTSRQSISIAGLTTGQKDGNKAHLVFSNGNISPIQWRCMEGLCDILYKIGDYDLCSIYLKSGLQRFPSWSFGKCLNTKIEISASTTTDDISHLSPSQDNIVDSQHSQPIIMNIATPNWGSLIAALLEQYKQTYNKKKTDTGNLPNQKMDVEDGYLLVNRAVQIHIDSVDDSATNNAQDTEMTDVETNANEKMDIDTSTPIEHQAQQEISSTIHNDTDNIINSTDSIQIGTLPTTEALAPENQPPDDKEKQQTQSELSQDISCTMVTTVDNRGTLHHFYENSSLHDSTGDPSTSTSLPVAPQQNDQQADINKGSVIDLTMDDNDHDATDVLKRKRDNQDDGDDEDEDEQEHEHEHEDKRTSLRASKRQKEKEESEEVSKKKMMAEENELDKKAQDVFDSFGNMNGLCRSTPWFQPVALGTDVSVLEAFWEYFDVKVSELGAHFTWNFENLKAKDDLFVPTSSKKHQYAKFETAVSSSSLPSASPESTAIRQFIDSLNETNSGAADSLCQTVIAVLRRDLHQTGAMDEDTTNLTIDAAETLGQELLSRILYSDYQDLWMEPTIYAEQIQLLVSLSEKLVDRLISAIRTEQSTSAGPTLSSKQRTLVEKQNKLIKQYQERCKFWIDLIGNSVTQDAMNSFSPSFLTDNVDQRIKKKKLFLRYWLLKGKLVLCENDVDKAMDWYKKCERLFENNSDGELNMTLACTYDAVVNLSAIQRKIQLLEWDKYFVAAKSKLDDDDYTGALSQLEALMSIQNKSESNTNMHDTFPMTTMLAMCYMKTERYLDAWKCYTDVLIALVSELVSYGSDCMMNNCVPSKGDDLEFFRLLCSIDTIIDALICLLLETKCQDWLPKSLDSQFVDSLMIILRTTILYTFRHPDFIPLVNNFSNPDMTPHVPSKKTKINSYNAVATKSWVMISTLAQHKMKQENSDDKLAPLANLLQTMHDELGEREVCGASKGIFLQHLVELLSRVAVDEHRRGIYQCYHCLYGVHLVAESELIEEHHAVHGTLDSKAAEHLYSLVIDDVLVKIDRNLPLKNDLKDAIETVSALFEDLPEDNHYIQRNRDIIQNYLERPVNIDQPIKSMLQQCDLPIDITHKSLSSLSLVFGHMFFIRGKTLRQHIKNRPKVSSDRTMVDLEEAMEQFKYHVILHPDDHQGWYELGSTLMQLAEEELTWSAVNIITHRDLIIDYQKQAFHSFMKTWQLSSYGNRLKKEQLFGFFTSFGSLIYGMTCSPMEMASFGWNQPLKTLDKSGSLHDVQPKKPVPALPYRLSLEFFSRALNYKCQDHSEWRTLYAIGKCFKKLERPTKEVLDWYIKSIRQCQDAGSTGNALLEPTYKLYATLLKYLYRGMIEPSDVTFYLNQASSMHSADQPPTTTTSTAPMPLSRAAEDSNSMTGIVDLTTDDDASQLQQKPKPIGKMEAFDLIFDKLTELRKRDKKHVCHRPVYKIAWMHYKIYNDAQKAKTEILQLFTVKQTNKGLVNIWRPDHERPGKHFVFIRQYVTFLIDLAKETNDLDILKNMCRKLKRAGTTLLKEEEGFKAALSAYIKVLQTETLLPHQGSAKRQQIITGPLDKDEFDKICKNMTNDLISSADANPTTVTVLQDLVDIRRQALGYVSMDGLDAAIQECFAILLFERTKVQSLLPQELMTTSTAATAPSIIPSPQTLSTSATQNTTGDVNQTNDTHSKEESSSTPTTTVYNTKDDDHPATTTDGNEPMEQDTADETGIEGSVLSLRARALVSALFSNGRTQ</sequence>
<comment type="similarity">
    <text evidence="2">Belongs to the HIR3 family.</text>
</comment>
<accession>A0A1X2IE72</accession>
<dbReference type="SUPFAM" id="SSF48452">
    <property type="entry name" value="TPR-like"/>
    <property type="match status" value="2"/>
</dbReference>
<evidence type="ECO:0000256" key="2">
    <source>
        <dbReference type="ARBA" id="ARBA00007335"/>
    </source>
</evidence>
<dbReference type="STRING" id="90262.A0A1X2IE72"/>
<feature type="compositionally biased region" description="Basic and acidic residues" evidence="5">
    <location>
        <begin position="513"/>
        <end position="523"/>
    </location>
</feature>
<dbReference type="GO" id="GO:0000417">
    <property type="term" value="C:HIR complex"/>
    <property type="evidence" value="ECO:0007669"/>
    <property type="project" value="TreeGrafter"/>
</dbReference>
<feature type="compositionally biased region" description="Low complexity" evidence="5">
    <location>
        <begin position="1813"/>
        <end position="1822"/>
    </location>
</feature>
<evidence type="ECO:0000256" key="3">
    <source>
        <dbReference type="ARBA" id="ARBA00023242"/>
    </source>
</evidence>